<protein>
    <recommendedName>
        <fullName evidence="1">Transposase DDE domain-containing protein</fullName>
    </recommendedName>
</protein>
<evidence type="ECO:0000313" key="2">
    <source>
        <dbReference type="EMBL" id="OKZ42583.1"/>
    </source>
</evidence>
<dbReference type="AlphaFoldDB" id="A0A1Q6IP00"/>
<reference evidence="2 3" key="1">
    <citation type="journal article" date="2016" name="Nat. Biotechnol.">
        <title>Measurement of bacterial replication rates in microbial communities.</title>
        <authorList>
            <person name="Brown C.T."/>
            <person name="Olm M.R."/>
            <person name="Thomas B.C."/>
            <person name="Banfield J.F."/>
        </authorList>
    </citation>
    <scope>NUCLEOTIDE SEQUENCE [LARGE SCALE GENOMIC DNA]</scope>
    <source>
        <strain evidence="2">42_262</strain>
    </source>
</reference>
<proteinExistence type="predicted"/>
<evidence type="ECO:0000259" key="1">
    <source>
        <dbReference type="Pfam" id="PF13751"/>
    </source>
</evidence>
<gene>
    <name evidence="2" type="ORF">BHV80_19355</name>
</gene>
<dbReference type="EMBL" id="MNQV01000268">
    <property type="protein sequence ID" value="OKZ42583.1"/>
    <property type="molecule type" value="Genomic_DNA"/>
</dbReference>
<dbReference type="InterPro" id="IPR025668">
    <property type="entry name" value="Tnp_DDE_dom"/>
</dbReference>
<evidence type="ECO:0000313" key="3">
    <source>
        <dbReference type="Proteomes" id="UP000186631"/>
    </source>
</evidence>
<sequence>MNYKRFRHFGKDKVFMDFAFLAIAFNIKKMCVKLTKEGTNWLIGWFYELTVALFRCWRHINQRNLRIIAA</sequence>
<name>A0A1Q6IP00_PHOVU</name>
<accession>A0A1Q6IP00</accession>
<feature type="domain" description="Transposase DDE" evidence="1">
    <location>
        <begin position="2"/>
        <end position="31"/>
    </location>
</feature>
<organism evidence="2 3">
    <name type="scientific">Phocaeicola vulgatus</name>
    <name type="common">Bacteroides vulgatus</name>
    <dbReference type="NCBI Taxonomy" id="821"/>
    <lineage>
        <taxon>Bacteria</taxon>
        <taxon>Pseudomonadati</taxon>
        <taxon>Bacteroidota</taxon>
        <taxon>Bacteroidia</taxon>
        <taxon>Bacteroidales</taxon>
        <taxon>Bacteroidaceae</taxon>
        <taxon>Phocaeicola</taxon>
    </lineage>
</organism>
<dbReference type="Proteomes" id="UP000186631">
    <property type="component" value="Unassembled WGS sequence"/>
</dbReference>
<dbReference type="Pfam" id="PF13751">
    <property type="entry name" value="DDE_Tnp_1_6"/>
    <property type="match status" value="1"/>
</dbReference>
<comment type="caution">
    <text evidence="2">The sequence shown here is derived from an EMBL/GenBank/DDBJ whole genome shotgun (WGS) entry which is preliminary data.</text>
</comment>